<dbReference type="AlphaFoldDB" id="A0A1Y3PBX9"/>
<comment type="cofactor">
    <cofactor evidence="1">
        <name>Mn(2+)</name>
        <dbReference type="ChEBI" id="CHEBI:29035"/>
    </cofactor>
</comment>
<protein>
    <submittedName>
        <fullName evidence="7">Xaa-Pro dipeptidase</fullName>
    </submittedName>
</protein>
<proteinExistence type="inferred from homology"/>
<keyword evidence="3" id="KW-0479">Metal-binding</keyword>
<name>A0A1Y3PBX9_9BACI</name>
<dbReference type="PRINTS" id="PR00599">
    <property type="entry name" value="MAPEPTIDASE"/>
</dbReference>
<dbReference type="Gene3D" id="3.90.230.10">
    <property type="entry name" value="Creatinase/methionine aminopeptidase superfamily"/>
    <property type="match status" value="1"/>
</dbReference>
<evidence type="ECO:0000256" key="3">
    <source>
        <dbReference type="ARBA" id="ARBA00022723"/>
    </source>
</evidence>
<comment type="caution">
    <text evidence="7">The sequence shown here is derived from an EMBL/GenBank/DDBJ whole genome shotgun (WGS) entry which is preliminary data.</text>
</comment>
<dbReference type="Pfam" id="PF01321">
    <property type="entry name" value="Creatinase_N"/>
    <property type="match status" value="1"/>
</dbReference>
<dbReference type="PANTHER" id="PTHR46112:SF3">
    <property type="entry name" value="AMINOPEPTIDASE YPDF"/>
    <property type="match status" value="1"/>
</dbReference>
<sequence length="346" mass="38320">MLREQKLDALLVTEPSNRRYISGFTGTSGLVVITPAEAWLLTDFRYVEQAGEQAPFFEIVEHQGEAVHTLKELLNKAGVRQLGFDQNHLVYGEYQRLQEALNPIRLVPTAEWVERLRYVKDPEEIRLIRKAVAIADQAFEHVLNILRPGIRECDVAAEIEYKMRRLGASGPAFDTIVASGPRSALPHGVASERVLQAGDMITLDFGARYQGYCSDLTRTVALGRVDDKLREIYRIVLEAQLKGLAEIRPGMTGREADAVVRSYISERGYGEAFGHGTGHAIGLDIHEAPSLSRRSESTLEKGMVLTVEPGIYLPGLGGVRIEDDVLLTETGLEVLTGAPKEFLVIE</sequence>
<evidence type="ECO:0000256" key="4">
    <source>
        <dbReference type="ARBA" id="ARBA00022801"/>
    </source>
</evidence>
<dbReference type="GO" id="GO:0008235">
    <property type="term" value="F:metalloexopeptidase activity"/>
    <property type="evidence" value="ECO:0007669"/>
    <property type="project" value="UniProtKB-ARBA"/>
</dbReference>
<comment type="similarity">
    <text evidence="2">Belongs to the peptidase M24B family.</text>
</comment>
<dbReference type="GO" id="GO:0004177">
    <property type="term" value="F:aminopeptidase activity"/>
    <property type="evidence" value="ECO:0007669"/>
    <property type="project" value="UniProtKB-ARBA"/>
</dbReference>
<evidence type="ECO:0000256" key="2">
    <source>
        <dbReference type="ARBA" id="ARBA00008766"/>
    </source>
</evidence>
<dbReference type="InterPro" id="IPR001131">
    <property type="entry name" value="Peptidase_M24B_aminopep-P_CS"/>
</dbReference>
<dbReference type="EMBL" id="LZRT01000120">
    <property type="protein sequence ID" value="OUM84843.1"/>
    <property type="molecule type" value="Genomic_DNA"/>
</dbReference>
<dbReference type="Gene3D" id="3.40.350.10">
    <property type="entry name" value="Creatinase/prolidase N-terminal domain"/>
    <property type="match status" value="1"/>
</dbReference>
<dbReference type="PANTHER" id="PTHR46112">
    <property type="entry name" value="AMINOPEPTIDASE"/>
    <property type="match status" value="1"/>
</dbReference>
<dbReference type="InterPro" id="IPR001714">
    <property type="entry name" value="Pept_M24_MAP"/>
</dbReference>
<dbReference type="InterPro" id="IPR036005">
    <property type="entry name" value="Creatinase/aminopeptidase-like"/>
</dbReference>
<evidence type="ECO:0000259" key="5">
    <source>
        <dbReference type="Pfam" id="PF00557"/>
    </source>
</evidence>
<evidence type="ECO:0000259" key="6">
    <source>
        <dbReference type="Pfam" id="PF01321"/>
    </source>
</evidence>
<dbReference type="InterPro" id="IPR029149">
    <property type="entry name" value="Creatin/AminoP/Spt16_N"/>
</dbReference>
<dbReference type="InterPro" id="IPR000994">
    <property type="entry name" value="Pept_M24"/>
</dbReference>
<evidence type="ECO:0000313" key="7">
    <source>
        <dbReference type="EMBL" id="OUM84843.1"/>
    </source>
</evidence>
<dbReference type="GO" id="GO:0046872">
    <property type="term" value="F:metal ion binding"/>
    <property type="evidence" value="ECO:0007669"/>
    <property type="project" value="UniProtKB-KW"/>
</dbReference>
<feature type="domain" description="Peptidase M24" evidence="5">
    <location>
        <begin position="127"/>
        <end position="329"/>
    </location>
</feature>
<accession>A0A1Y3PBX9</accession>
<dbReference type="SUPFAM" id="SSF55920">
    <property type="entry name" value="Creatinase/aminopeptidase"/>
    <property type="match status" value="1"/>
</dbReference>
<dbReference type="FunFam" id="3.90.230.10:FF:000014">
    <property type="entry name" value="Aminopeptidase P family protein"/>
    <property type="match status" value="1"/>
</dbReference>
<dbReference type="InterPro" id="IPR050659">
    <property type="entry name" value="Peptidase_M24B"/>
</dbReference>
<gene>
    <name evidence="7" type="ORF">BAA01_07650</name>
</gene>
<dbReference type="PROSITE" id="PS00491">
    <property type="entry name" value="PROLINE_PEPTIDASE"/>
    <property type="match status" value="1"/>
</dbReference>
<feature type="domain" description="Creatinase N-terminal" evidence="6">
    <location>
        <begin position="2"/>
        <end position="119"/>
    </location>
</feature>
<dbReference type="Proteomes" id="UP000196475">
    <property type="component" value="Unassembled WGS sequence"/>
</dbReference>
<dbReference type="InterPro" id="IPR000587">
    <property type="entry name" value="Creatinase_N"/>
</dbReference>
<evidence type="ECO:0000313" key="8">
    <source>
        <dbReference type="Proteomes" id="UP000196475"/>
    </source>
</evidence>
<dbReference type="Pfam" id="PF00557">
    <property type="entry name" value="Peptidase_M24"/>
    <property type="match status" value="1"/>
</dbReference>
<organism evidence="7 8">
    <name type="scientific">Bacillus thermozeamaize</name>
    <dbReference type="NCBI Taxonomy" id="230954"/>
    <lineage>
        <taxon>Bacteria</taxon>
        <taxon>Bacillati</taxon>
        <taxon>Bacillota</taxon>
        <taxon>Bacilli</taxon>
        <taxon>Bacillales</taxon>
        <taxon>Bacillaceae</taxon>
        <taxon>Bacillus</taxon>
    </lineage>
</organism>
<evidence type="ECO:0000256" key="1">
    <source>
        <dbReference type="ARBA" id="ARBA00001936"/>
    </source>
</evidence>
<keyword evidence="4" id="KW-0378">Hydrolase</keyword>
<reference evidence="8" key="1">
    <citation type="submission" date="2016-06" db="EMBL/GenBank/DDBJ databases">
        <authorList>
            <person name="Nascimento L."/>
            <person name="Pereira R.V."/>
            <person name="Martins L.F."/>
            <person name="Quaggio R.B."/>
            <person name="Silva A.M."/>
            <person name="Setubal J.C."/>
        </authorList>
    </citation>
    <scope>NUCLEOTIDE SEQUENCE [LARGE SCALE GENOMIC DNA]</scope>
</reference>
<dbReference type="CDD" id="cd01092">
    <property type="entry name" value="APP-like"/>
    <property type="match status" value="1"/>
</dbReference>